<evidence type="ECO:0000313" key="2">
    <source>
        <dbReference type="EMBL" id="EAZ08742.1"/>
    </source>
</evidence>
<dbReference type="GO" id="GO:0004672">
    <property type="term" value="F:protein kinase activity"/>
    <property type="evidence" value="ECO:0007669"/>
    <property type="project" value="InterPro"/>
</dbReference>
<keyword evidence="3" id="KW-1185">Reference proteome</keyword>
<dbReference type="Gene3D" id="1.10.510.10">
    <property type="entry name" value="Transferase(Phosphotransferase) domain 1"/>
    <property type="match status" value="1"/>
</dbReference>
<dbReference type="EMBL" id="CM000134">
    <property type="protein sequence ID" value="EAZ08742.1"/>
    <property type="molecule type" value="Genomic_DNA"/>
</dbReference>
<sequence length="170" mass="18445">MGGTMNWATRVRVVLEAAQGLDYLHKGCNLPIIHGDVKTNNILLGRNLKAKIADFGLSKTYHSDSQTHVSAAVAGSMGYIDPERWSLDNISLVADARLGGSYNVNSVWKVLDAAMMCTADIAAQRPMMSAVVMQLKESLELEEAHGDMGDMENVARDNMPSMSMFGPSAR</sequence>
<feature type="domain" description="Protein kinase" evidence="1">
    <location>
        <begin position="1"/>
        <end position="170"/>
    </location>
</feature>
<dbReference type="GO" id="GO:0005524">
    <property type="term" value="F:ATP binding"/>
    <property type="evidence" value="ECO:0007669"/>
    <property type="project" value="InterPro"/>
</dbReference>
<accession>A2Z081</accession>
<dbReference type="HOGENOM" id="CLU_000288_21_4_1"/>
<organism evidence="2 3">
    <name type="scientific">Oryza sativa subsp. indica</name>
    <name type="common">Rice</name>
    <dbReference type="NCBI Taxonomy" id="39946"/>
    <lineage>
        <taxon>Eukaryota</taxon>
        <taxon>Viridiplantae</taxon>
        <taxon>Streptophyta</taxon>
        <taxon>Embryophyta</taxon>
        <taxon>Tracheophyta</taxon>
        <taxon>Spermatophyta</taxon>
        <taxon>Magnoliopsida</taxon>
        <taxon>Liliopsida</taxon>
        <taxon>Poales</taxon>
        <taxon>Poaceae</taxon>
        <taxon>BOP clade</taxon>
        <taxon>Oryzoideae</taxon>
        <taxon>Oryzeae</taxon>
        <taxon>Oryzinae</taxon>
        <taxon>Oryza</taxon>
        <taxon>Oryza sativa</taxon>
    </lineage>
</organism>
<dbReference type="SUPFAM" id="SSF56112">
    <property type="entry name" value="Protein kinase-like (PK-like)"/>
    <property type="match status" value="1"/>
</dbReference>
<gene>
    <name evidence="2" type="ORF">OsI_31011</name>
</gene>
<dbReference type="Gramene" id="BGIOSGA029928-TA">
    <property type="protein sequence ID" value="BGIOSGA029928-PA"/>
    <property type="gene ID" value="BGIOSGA029928"/>
</dbReference>
<dbReference type="InterPro" id="IPR000719">
    <property type="entry name" value="Prot_kinase_dom"/>
</dbReference>
<dbReference type="OMA" id="MTANTEM"/>
<reference evidence="2 3" key="1">
    <citation type="journal article" date="2005" name="PLoS Biol.">
        <title>The genomes of Oryza sativa: a history of duplications.</title>
        <authorList>
            <person name="Yu J."/>
            <person name="Wang J."/>
            <person name="Lin W."/>
            <person name="Li S."/>
            <person name="Li H."/>
            <person name="Zhou J."/>
            <person name="Ni P."/>
            <person name="Dong W."/>
            <person name="Hu S."/>
            <person name="Zeng C."/>
            <person name="Zhang J."/>
            <person name="Zhang Y."/>
            <person name="Li R."/>
            <person name="Xu Z."/>
            <person name="Li S."/>
            <person name="Li X."/>
            <person name="Zheng H."/>
            <person name="Cong L."/>
            <person name="Lin L."/>
            <person name="Yin J."/>
            <person name="Geng J."/>
            <person name="Li G."/>
            <person name="Shi J."/>
            <person name="Liu J."/>
            <person name="Lv H."/>
            <person name="Li J."/>
            <person name="Wang J."/>
            <person name="Deng Y."/>
            <person name="Ran L."/>
            <person name="Shi X."/>
            <person name="Wang X."/>
            <person name="Wu Q."/>
            <person name="Li C."/>
            <person name="Ren X."/>
            <person name="Wang J."/>
            <person name="Wang X."/>
            <person name="Li D."/>
            <person name="Liu D."/>
            <person name="Zhang X."/>
            <person name="Ji Z."/>
            <person name="Zhao W."/>
            <person name="Sun Y."/>
            <person name="Zhang Z."/>
            <person name="Bao J."/>
            <person name="Han Y."/>
            <person name="Dong L."/>
            <person name="Ji J."/>
            <person name="Chen P."/>
            <person name="Wu S."/>
            <person name="Liu J."/>
            <person name="Xiao Y."/>
            <person name="Bu D."/>
            <person name="Tan J."/>
            <person name="Yang L."/>
            <person name="Ye C."/>
            <person name="Zhang J."/>
            <person name="Xu J."/>
            <person name="Zhou Y."/>
            <person name="Yu Y."/>
            <person name="Zhang B."/>
            <person name="Zhuang S."/>
            <person name="Wei H."/>
            <person name="Liu B."/>
            <person name="Lei M."/>
            <person name="Yu H."/>
            <person name="Li Y."/>
            <person name="Xu H."/>
            <person name="Wei S."/>
            <person name="He X."/>
            <person name="Fang L."/>
            <person name="Zhang Z."/>
            <person name="Zhang Y."/>
            <person name="Huang X."/>
            <person name="Su Z."/>
            <person name="Tong W."/>
            <person name="Li J."/>
            <person name="Tong Z."/>
            <person name="Li S."/>
            <person name="Ye J."/>
            <person name="Wang L."/>
            <person name="Fang L."/>
            <person name="Lei T."/>
            <person name="Chen C."/>
            <person name="Chen H."/>
            <person name="Xu Z."/>
            <person name="Li H."/>
            <person name="Huang H."/>
            <person name="Zhang F."/>
            <person name="Xu H."/>
            <person name="Li N."/>
            <person name="Zhao C."/>
            <person name="Li S."/>
            <person name="Dong L."/>
            <person name="Huang Y."/>
            <person name="Li L."/>
            <person name="Xi Y."/>
            <person name="Qi Q."/>
            <person name="Li W."/>
            <person name="Zhang B."/>
            <person name="Hu W."/>
            <person name="Zhang Y."/>
            <person name="Tian X."/>
            <person name="Jiao Y."/>
            <person name="Liang X."/>
            <person name="Jin J."/>
            <person name="Gao L."/>
            <person name="Zheng W."/>
            <person name="Hao B."/>
            <person name="Liu S."/>
            <person name="Wang W."/>
            <person name="Yuan L."/>
            <person name="Cao M."/>
            <person name="McDermott J."/>
            <person name="Samudrala R."/>
            <person name="Wang J."/>
            <person name="Wong G.K."/>
            <person name="Yang H."/>
        </authorList>
    </citation>
    <scope>NUCLEOTIDE SEQUENCE [LARGE SCALE GENOMIC DNA]</scope>
    <source>
        <strain evidence="3">cv. 93-11</strain>
    </source>
</reference>
<dbReference type="PANTHER" id="PTHR45631:SF6">
    <property type="entry name" value="OS09G0352000 PROTEIN"/>
    <property type="match status" value="1"/>
</dbReference>
<dbReference type="InterPro" id="IPR011009">
    <property type="entry name" value="Kinase-like_dom_sf"/>
</dbReference>
<dbReference type="PROSITE" id="PS00108">
    <property type="entry name" value="PROTEIN_KINASE_ST"/>
    <property type="match status" value="1"/>
</dbReference>
<dbReference type="Proteomes" id="UP000007015">
    <property type="component" value="Chromosome 9"/>
</dbReference>
<protein>
    <recommendedName>
        <fullName evidence="1">Protein kinase domain-containing protein</fullName>
    </recommendedName>
</protein>
<evidence type="ECO:0000313" key="3">
    <source>
        <dbReference type="Proteomes" id="UP000007015"/>
    </source>
</evidence>
<dbReference type="AlphaFoldDB" id="A2Z081"/>
<dbReference type="InterPro" id="IPR008271">
    <property type="entry name" value="Ser/Thr_kinase_AS"/>
</dbReference>
<dbReference type="PANTHER" id="PTHR45631">
    <property type="entry name" value="OS07G0107800 PROTEIN-RELATED"/>
    <property type="match status" value="1"/>
</dbReference>
<proteinExistence type="predicted"/>
<name>A2Z081_ORYSI</name>
<dbReference type="STRING" id="39946.A2Z081"/>
<dbReference type="PROSITE" id="PS50011">
    <property type="entry name" value="PROTEIN_KINASE_DOM"/>
    <property type="match status" value="1"/>
</dbReference>
<dbReference type="Pfam" id="PF00069">
    <property type="entry name" value="Pkinase"/>
    <property type="match status" value="1"/>
</dbReference>
<evidence type="ECO:0000259" key="1">
    <source>
        <dbReference type="PROSITE" id="PS50011"/>
    </source>
</evidence>